<dbReference type="GO" id="GO:0071555">
    <property type="term" value="P:cell wall organization"/>
    <property type="evidence" value="ECO:0007669"/>
    <property type="project" value="UniProtKB-KW"/>
</dbReference>
<reference evidence="18 19" key="1">
    <citation type="journal article" date="2008" name="BMC Genomics">
        <title>The missing link: Bordetella petrii is endowed with both the metabolic versatility of environmental bacteria and virulence traits of pathogenic Bordetellae.</title>
        <authorList>
            <person name="Gross R."/>
            <person name="Guzman C.A."/>
            <person name="Sebaihia M."/>
            <person name="Martins Dos Santos V.A."/>
            <person name="Pieper D.H."/>
            <person name="Koebnik R."/>
            <person name="Lechner M."/>
            <person name="Bartels D."/>
            <person name="Buhrmester J."/>
            <person name="Choudhuri J.V."/>
            <person name="Ebensen T."/>
            <person name="Gaigalat L."/>
            <person name="Herrmann S."/>
            <person name="Khachane A.N."/>
            <person name="Larisch C."/>
            <person name="Link S."/>
            <person name="Linke B."/>
            <person name="Meyer F."/>
            <person name="Mormann S."/>
            <person name="Nakunst D."/>
            <person name="Rueckert C."/>
            <person name="Schneiker-Bekel S."/>
            <person name="Schulze K."/>
            <person name="Vorhoelter F.J."/>
            <person name="Yevsa T."/>
            <person name="Engle J.T."/>
            <person name="Goldman W.E."/>
            <person name="Puehler A."/>
            <person name="Goebel U.B."/>
            <person name="Goesmann A."/>
            <person name="Bloecker H."/>
            <person name="Kaiser O."/>
            <person name="Martinez-Arias R."/>
        </authorList>
    </citation>
    <scope>NUCLEOTIDE SEQUENCE [LARGE SCALE GENOMIC DNA]</scope>
    <source>
        <strain evidence="19">ATCC BAA-461 / DSM 12804 / CCUG 43448 / CIP 107267 / Se-1111R</strain>
    </source>
</reference>
<keyword evidence="19" id="KW-1185">Reference proteome</keyword>
<evidence type="ECO:0000256" key="14">
    <source>
        <dbReference type="HAMAP-Rule" id="MF_02081"/>
    </source>
</evidence>
<evidence type="ECO:0000256" key="1">
    <source>
        <dbReference type="ARBA" id="ARBA00004167"/>
    </source>
</evidence>
<feature type="domain" description="Penicillin-binding protein transpeptidase" evidence="16">
    <location>
        <begin position="269"/>
        <end position="607"/>
    </location>
</feature>
<dbReference type="UniPathway" id="UPA00219"/>
<evidence type="ECO:0000256" key="7">
    <source>
        <dbReference type="ARBA" id="ARBA00022692"/>
    </source>
</evidence>
<dbReference type="PANTHER" id="PTHR30627:SF2">
    <property type="entry name" value="PEPTIDOGLYCAN D,D-TRANSPEPTIDASE MRDA"/>
    <property type="match status" value="1"/>
</dbReference>
<dbReference type="InterPro" id="IPR017790">
    <property type="entry name" value="Penicillin-binding_protein_2"/>
</dbReference>
<feature type="compositionally biased region" description="Low complexity" evidence="15">
    <location>
        <begin position="623"/>
        <end position="648"/>
    </location>
</feature>
<evidence type="ECO:0000256" key="3">
    <source>
        <dbReference type="ARBA" id="ARBA00022475"/>
    </source>
</evidence>
<keyword evidence="12 14" id="KW-0472">Membrane</keyword>
<dbReference type="AlphaFoldDB" id="A9I0J2"/>
<organism evidence="18 19">
    <name type="scientific">Bordetella petrii (strain ATCC BAA-461 / DSM 12804 / CCUG 43448 / CIP 107267 / Se-1111R)</name>
    <dbReference type="NCBI Taxonomy" id="340100"/>
    <lineage>
        <taxon>Bacteria</taxon>
        <taxon>Pseudomonadati</taxon>
        <taxon>Pseudomonadota</taxon>
        <taxon>Betaproteobacteria</taxon>
        <taxon>Burkholderiales</taxon>
        <taxon>Alcaligenaceae</taxon>
        <taxon>Bordetella</taxon>
    </lineage>
</organism>
<evidence type="ECO:0000313" key="19">
    <source>
        <dbReference type="Proteomes" id="UP000001225"/>
    </source>
</evidence>
<proteinExistence type="inferred from homology"/>
<feature type="compositionally biased region" description="Pro residues" evidence="15">
    <location>
        <begin position="649"/>
        <end position="675"/>
    </location>
</feature>
<dbReference type="GO" id="GO:0009252">
    <property type="term" value="P:peptidoglycan biosynthetic process"/>
    <property type="evidence" value="ECO:0007669"/>
    <property type="project" value="UniProtKB-UniRule"/>
</dbReference>
<feature type="domain" description="Penicillin-binding protein dimerisation" evidence="17">
    <location>
        <begin position="62"/>
        <end position="237"/>
    </location>
</feature>
<dbReference type="InterPro" id="IPR036138">
    <property type="entry name" value="PBP_dimer_sf"/>
</dbReference>
<dbReference type="SUPFAM" id="SSF56601">
    <property type="entry name" value="beta-lactamase/transpeptidase-like"/>
    <property type="match status" value="1"/>
</dbReference>
<evidence type="ECO:0000259" key="17">
    <source>
        <dbReference type="Pfam" id="PF03717"/>
    </source>
</evidence>
<dbReference type="NCBIfam" id="TIGR03423">
    <property type="entry name" value="pbp2_mrdA"/>
    <property type="match status" value="1"/>
</dbReference>
<dbReference type="GO" id="GO:0006508">
    <property type="term" value="P:proteolysis"/>
    <property type="evidence" value="ECO:0007669"/>
    <property type="project" value="UniProtKB-KW"/>
</dbReference>
<keyword evidence="4 14" id="KW-0997">Cell inner membrane</keyword>
<keyword evidence="10 14" id="KW-0573">Peptidoglycan synthesis</keyword>
<dbReference type="InterPro" id="IPR005311">
    <property type="entry name" value="PBP_dimer"/>
</dbReference>
<evidence type="ECO:0000256" key="10">
    <source>
        <dbReference type="ARBA" id="ARBA00022984"/>
    </source>
</evidence>
<evidence type="ECO:0000256" key="2">
    <source>
        <dbReference type="ARBA" id="ARBA00004236"/>
    </source>
</evidence>
<keyword evidence="5 14" id="KW-0121">Carboxypeptidase</keyword>
<keyword evidence="7 14" id="KW-0812">Transmembrane</keyword>
<dbReference type="Proteomes" id="UP000001225">
    <property type="component" value="Chromosome"/>
</dbReference>
<evidence type="ECO:0000256" key="12">
    <source>
        <dbReference type="ARBA" id="ARBA00023136"/>
    </source>
</evidence>
<dbReference type="EMBL" id="AM902716">
    <property type="protein sequence ID" value="CAP40762.1"/>
    <property type="molecule type" value="Genomic_DNA"/>
</dbReference>
<feature type="region of interest" description="Disordered" evidence="15">
    <location>
        <begin position="621"/>
        <end position="703"/>
    </location>
</feature>
<comment type="similarity">
    <text evidence="14">Belongs to the transpeptidase family. MrdA subfamily.</text>
</comment>
<keyword evidence="9 14" id="KW-0133">Cell shape</keyword>
<accession>A9I0J2</accession>
<comment type="catalytic activity">
    <reaction evidence="14">
        <text>Preferential cleavage: (Ac)2-L-Lys-D-Ala-|-D-Ala. Also transpeptidation of peptidyl-alanyl moieties that are N-acyl substituents of D-alanine.</text>
        <dbReference type="EC" id="3.4.16.4"/>
    </reaction>
</comment>
<keyword evidence="8 14" id="KW-0378">Hydrolase</keyword>
<evidence type="ECO:0000256" key="9">
    <source>
        <dbReference type="ARBA" id="ARBA00022960"/>
    </source>
</evidence>
<evidence type="ECO:0000256" key="13">
    <source>
        <dbReference type="ARBA" id="ARBA00023316"/>
    </source>
</evidence>
<evidence type="ECO:0000256" key="11">
    <source>
        <dbReference type="ARBA" id="ARBA00022989"/>
    </source>
</evidence>
<feature type="compositionally biased region" description="Polar residues" evidence="15">
    <location>
        <begin position="693"/>
        <end position="703"/>
    </location>
</feature>
<comment type="function">
    <text evidence="14">Catalyzes cross-linking of the peptidoglycan cell wall.</text>
</comment>
<sequence>MFEFKKTGQQQKQRFRLRAWVGGLVALACFGVLVGRFWYLQVDRYEGLSERADRNRIAVVPIAPRRGEILDRNGEVLARNYRTYTLEVVPAQAGKIDTLLERLTPIVYVSPGDLRRFKRRVAESSRYASLVLRNNLNETEASWFAAHAYEFPGVELRARWVREYPQGATAGHVVGYIGRIADNDIEALENAGQLGNYRGTDVIGKKGIEKSWEEQLHGQTGVEEVEVTASGRPVRTLRRRDPVPGSDIMLSIDLELQRIAEEAFGDQRGALVALDPNTGEVLAFVSQPSFDPNLFIDGIDVENWRLLNESPDHPLINRPLYGTYPIGSTYKPFVALAALELGVRSATERIADPGYYEFGGQRFRNAGGAAYGMTDMHRAIVVSSDTYFYSLGPEIGVNALHDFSKQFGFGQITGIDLDGERAGVLPSTEWKRKAYKGRERQRWYAGETISVAVGQGYNSFTLLQLAQATSTLADNGAYRRPHLVHAVRDTRSGKVAVTPSKPEYRIPLKQQNVDIIKSAMADVVRQGTARRAFAGAPYQAAGKTGTAQVFSLRGSQYRASELDERLRDHALFMGFAPYDRPRIAVALLVENAGWGASVAAPIARKVFDFWLAKTAPVGPIPPAADSSEDAPATSGPAPAATAAPVPVTAAPPAPEPAPRPRPAPRATPAPKPPAMPSRRAPSTAPALSDLTDLFQSPATGDKP</sequence>
<protein>
    <recommendedName>
        <fullName evidence="14">Peptidoglycan D,D-transpeptidase MrdA</fullName>
        <ecNumber evidence="14">3.4.16.4</ecNumber>
    </recommendedName>
    <alternativeName>
        <fullName evidence="14">Penicillin-binding protein 2</fullName>
        <shortName evidence="14">PBP-2</shortName>
    </alternativeName>
</protein>
<comment type="caution">
    <text evidence="14">Lacks conserved residue(s) required for the propagation of feature annotation.</text>
</comment>
<dbReference type="PANTHER" id="PTHR30627">
    <property type="entry name" value="PEPTIDOGLYCAN D,D-TRANSPEPTIDASE"/>
    <property type="match status" value="1"/>
</dbReference>
<keyword evidence="6 14" id="KW-0645">Protease</keyword>
<dbReference type="Gene3D" id="3.40.710.10">
    <property type="entry name" value="DD-peptidase/beta-lactamase superfamily"/>
    <property type="match status" value="1"/>
</dbReference>
<evidence type="ECO:0000259" key="16">
    <source>
        <dbReference type="Pfam" id="PF00905"/>
    </source>
</evidence>
<feature type="compositionally biased region" description="Low complexity" evidence="15">
    <location>
        <begin position="676"/>
        <end position="686"/>
    </location>
</feature>
<keyword evidence="11 14" id="KW-1133">Transmembrane helix</keyword>
<comment type="subcellular location">
    <subcellularLocation>
        <location evidence="14">Cell inner membrane</location>
        <topology evidence="14">Single-pass membrane protein</topology>
    </subcellularLocation>
    <subcellularLocation>
        <location evidence="2">Cell membrane</location>
    </subcellularLocation>
    <subcellularLocation>
        <location evidence="1">Membrane</location>
        <topology evidence="1">Single-pass membrane protein</topology>
    </subcellularLocation>
</comment>
<evidence type="ECO:0000256" key="5">
    <source>
        <dbReference type="ARBA" id="ARBA00022645"/>
    </source>
</evidence>
<feature type="active site" description="Acyl-ester intermediate" evidence="14">
    <location>
        <position position="328"/>
    </location>
</feature>
<evidence type="ECO:0000313" key="18">
    <source>
        <dbReference type="EMBL" id="CAP40762.1"/>
    </source>
</evidence>
<comment type="pathway">
    <text evidence="14">Cell wall biogenesis; peptidoglycan biosynthesis.</text>
</comment>
<evidence type="ECO:0000256" key="4">
    <source>
        <dbReference type="ARBA" id="ARBA00022519"/>
    </source>
</evidence>
<dbReference type="STRING" id="94624.Bpet0430"/>
<evidence type="ECO:0000256" key="8">
    <source>
        <dbReference type="ARBA" id="ARBA00022801"/>
    </source>
</evidence>
<dbReference type="GO" id="GO:0009002">
    <property type="term" value="F:serine-type D-Ala-D-Ala carboxypeptidase activity"/>
    <property type="evidence" value="ECO:0007669"/>
    <property type="project" value="UniProtKB-UniRule"/>
</dbReference>
<dbReference type="GO" id="GO:0071972">
    <property type="term" value="F:peptidoglycan L,D-transpeptidase activity"/>
    <property type="evidence" value="ECO:0007669"/>
    <property type="project" value="TreeGrafter"/>
</dbReference>
<dbReference type="Gene3D" id="3.90.1310.10">
    <property type="entry name" value="Penicillin-binding protein 2a (Domain 2)"/>
    <property type="match status" value="1"/>
</dbReference>
<dbReference type="Gene3D" id="3.30.1390.30">
    <property type="entry name" value="Penicillin-binding protein 2a, domain 3"/>
    <property type="match status" value="1"/>
</dbReference>
<dbReference type="HAMAP" id="MF_02081">
    <property type="entry name" value="MrdA_transpept"/>
    <property type="match status" value="1"/>
</dbReference>
<name>A9I0J2_BORPD</name>
<keyword evidence="3 14" id="KW-1003">Cell membrane</keyword>
<dbReference type="Pfam" id="PF03717">
    <property type="entry name" value="PBP_dimer"/>
    <property type="match status" value="1"/>
</dbReference>
<dbReference type="EC" id="3.4.16.4" evidence="14"/>
<evidence type="ECO:0000256" key="15">
    <source>
        <dbReference type="SAM" id="MobiDB-lite"/>
    </source>
</evidence>
<feature type="transmembrane region" description="Helical" evidence="14">
    <location>
        <begin position="20"/>
        <end position="39"/>
    </location>
</feature>
<dbReference type="GO" id="GO:0008658">
    <property type="term" value="F:penicillin binding"/>
    <property type="evidence" value="ECO:0007669"/>
    <property type="project" value="InterPro"/>
</dbReference>
<gene>
    <name evidence="14 18" type="primary">mrdA</name>
    <name evidence="18" type="ordered locus">Bpet0430</name>
</gene>
<dbReference type="InterPro" id="IPR012338">
    <property type="entry name" value="Beta-lactam/transpept-like"/>
</dbReference>
<keyword evidence="13 14" id="KW-0961">Cell wall biogenesis/degradation</keyword>
<dbReference type="SUPFAM" id="SSF56519">
    <property type="entry name" value="Penicillin binding protein dimerisation domain"/>
    <property type="match status" value="1"/>
</dbReference>
<dbReference type="KEGG" id="bpt:Bpet0430"/>
<dbReference type="eggNOG" id="COG0768">
    <property type="taxonomic scope" value="Bacteria"/>
</dbReference>
<dbReference type="GO" id="GO:0005886">
    <property type="term" value="C:plasma membrane"/>
    <property type="evidence" value="ECO:0007669"/>
    <property type="project" value="UniProtKB-SubCell"/>
</dbReference>
<dbReference type="InterPro" id="IPR001460">
    <property type="entry name" value="PCN-bd_Tpept"/>
</dbReference>
<dbReference type="InterPro" id="IPR050515">
    <property type="entry name" value="Beta-lactam/transpept"/>
</dbReference>
<dbReference type="Pfam" id="PF00905">
    <property type="entry name" value="Transpeptidase"/>
    <property type="match status" value="1"/>
</dbReference>
<dbReference type="PROSITE" id="PS51257">
    <property type="entry name" value="PROKAR_LIPOPROTEIN"/>
    <property type="match status" value="1"/>
</dbReference>
<evidence type="ECO:0000256" key="6">
    <source>
        <dbReference type="ARBA" id="ARBA00022670"/>
    </source>
</evidence>
<dbReference type="GO" id="GO:0008360">
    <property type="term" value="P:regulation of cell shape"/>
    <property type="evidence" value="ECO:0007669"/>
    <property type="project" value="UniProtKB-KW"/>
</dbReference>